<keyword evidence="4 9" id="KW-0808">Transferase</keyword>
<evidence type="ECO:0000313" key="14">
    <source>
        <dbReference type="Proteomes" id="UP000623129"/>
    </source>
</evidence>
<feature type="active site" evidence="9">
    <location>
        <position position="384"/>
    </location>
</feature>
<dbReference type="PROSITE" id="PS50013">
    <property type="entry name" value="CHROMO_2"/>
    <property type="match status" value="1"/>
</dbReference>
<dbReference type="GO" id="GO:0003886">
    <property type="term" value="F:DNA (cytosine-5-)-methyltransferase activity"/>
    <property type="evidence" value="ECO:0007669"/>
    <property type="project" value="UniProtKB-EC"/>
</dbReference>
<dbReference type="SUPFAM" id="SSF54160">
    <property type="entry name" value="Chromo domain-like"/>
    <property type="match status" value="1"/>
</dbReference>
<evidence type="ECO:0000259" key="12">
    <source>
        <dbReference type="PROSITE" id="PS51038"/>
    </source>
</evidence>
<dbReference type="Gene3D" id="2.30.30.490">
    <property type="match status" value="1"/>
</dbReference>
<dbReference type="InterPro" id="IPR001525">
    <property type="entry name" value="C5_MeTfrase"/>
</dbReference>
<dbReference type="InterPro" id="IPR029063">
    <property type="entry name" value="SAM-dependent_MTases_sf"/>
</dbReference>
<keyword evidence="14" id="KW-1185">Reference proteome</keyword>
<gene>
    <name evidence="13" type="ORF">FCM35_KLT09970</name>
</gene>
<keyword evidence="5 9" id="KW-0949">S-adenosyl-L-methionine</keyword>
<dbReference type="EC" id="2.1.1.37" evidence="2"/>
<dbReference type="SMART" id="SM00298">
    <property type="entry name" value="CHROMO"/>
    <property type="match status" value="1"/>
</dbReference>
<dbReference type="GO" id="GO:0044027">
    <property type="term" value="P:negative regulation of gene expression via chromosomal CpG island methylation"/>
    <property type="evidence" value="ECO:0007669"/>
    <property type="project" value="TreeGrafter"/>
</dbReference>
<dbReference type="PANTHER" id="PTHR10629">
    <property type="entry name" value="CYTOSINE-SPECIFIC METHYLTRANSFERASE"/>
    <property type="match status" value="1"/>
</dbReference>
<dbReference type="Pfam" id="PF01426">
    <property type="entry name" value="BAH"/>
    <property type="match status" value="1"/>
</dbReference>
<evidence type="ECO:0000256" key="8">
    <source>
        <dbReference type="ARBA" id="ARBA00047422"/>
    </source>
</evidence>
<comment type="similarity">
    <text evidence="9">Belongs to the class I-like SAM-binding methyltransferase superfamily. C5-methyltransferase family.</text>
</comment>
<evidence type="ECO:0000256" key="9">
    <source>
        <dbReference type="PROSITE-ProRule" id="PRU01016"/>
    </source>
</evidence>
<dbReference type="EMBL" id="SWLB01000002">
    <property type="protein sequence ID" value="KAF3341126.1"/>
    <property type="molecule type" value="Genomic_DNA"/>
</dbReference>
<dbReference type="InterPro" id="IPR023780">
    <property type="entry name" value="Chromo_domain"/>
</dbReference>
<dbReference type="Pfam" id="PF00385">
    <property type="entry name" value="Chromo"/>
    <property type="match status" value="1"/>
</dbReference>
<reference evidence="13" key="1">
    <citation type="submission" date="2020-01" db="EMBL/GenBank/DDBJ databases">
        <title>Genome sequence of Kobresia littledalei, the first chromosome-level genome in the family Cyperaceae.</title>
        <authorList>
            <person name="Qu G."/>
        </authorList>
    </citation>
    <scope>NUCLEOTIDE SEQUENCE</scope>
    <source>
        <strain evidence="13">C.B.Clarke</strain>
        <tissue evidence="13">Leaf</tissue>
    </source>
</reference>
<evidence type="ECO:0000256" key="2">
    <source>
        <dbReference type="ARBA" id="ARBA00011975"/>
    </source>
</evidence>
<dbReference type="CDD" id="cd18635">
    <property type="entry name" value="CD_CMT3_like"/>
    <property type="match status" value="1"/>
</dbReference>
<dbReference type="PROSITE" id="PS00598">
    <property type="entry name" value="CHROMO_1"/>
    <property type="match status" value="1"/>
</dbReference>
<dbReference type="SMART" id="SM00439">
    <property type="entry name" value="BAH"/>
    <property type="match status" value="1"/>
</dbReference>
<dbReference type="Pfam" id="PF00145">
    <property type="entry name" value="DNA_methylase"/>
    <property type="match status" value="1"/>
</dbReference>
<dbReference type="GO" id="GO:0032259">
    <property type="term" value="P:methylation"/>
    <property type="evidence" value="ECO:0007669"/>
    <property type="project" value="UniProtKB-KW"/>
</dbReference>
<dbReference type="Gene3D" id="3.90.120.10">
    <property type="entry name" value="DNA Methylase, subunit A, domain 2"/>
    <property type="match status" value="1"/>
</dbReference>
<evidence type="ECO:0000256" key="10">
    <source>
        <dbReference type="SAM" id="MobiDB-lite"/>
    </source>
</evidence>
<keyword evidence="7" id="KW-0539">Nucleus</keyword>
<dbReference type="PANTHER" id="PTHR10629:SF50">
    <property type="entry name" value="DNA (CYTOSINE-5)-METHYLTRANSFERASE CMT3"/>
    <property type="match status" value="1"/>
</dbReference>
<dbReference type="FunFam" id="3.90.120.10:FF:000003">
    <property type="entry name" value="DNA (cytosine-5)-methyltransferase 1"/>
    <property type="match status" value="1"/>
</dbReference>
<dbReference type="Gene3D" id="3.40.50.150">
    <property type="entry name" value="Vaccinia Virus protein VP39"/>
    <property type="match status" value="1"/>
</dbReference>
<protein>
    <recommendedName>
        <fullName evidence="2">DNA (cytosine-5-)-methyltransferase</fullName>
        <ecNumber evidence="2">2.1.1.37</ecNumber>
    </recommendedName>
</protein>
<dbReference type="InterPro" id="IPR000953">
    <property type="entry name" value="Chromo/chromo_shadow_dom"/>
</dbReference>
<evidence type="ECO:0000256" key="7">
    <source>
        <dbReference type="ARBA" id="ARBA00023242"/>
    </source>
</evidence>
<feature type="domain" description="BAH" evidence="12">
    <location>
        <begin position="36"/>
        <end position="160"/>
    </location>
</feature>
<proteinExistence type="inferred from homology"/>
<dbReference type="GO" id="GO:0003682">
    <property type="term" value="F:chromatin binding"/>
    <property type="evidence" value="ECO:0007669"/>
    <property type="project" value="InterPro"/>
</dbReference>
<sequence length="779" mass="88027">MQRRGRGGLIDMRESPESSEDTLARRHYTFAKVDGIIFELYDDAHVKAEDGKPDYICRIVELFEGVDRKAYFTAQWFFRAEDTVSSNSTFPFYYIYNDKKRLFLSDDKNDNPLDCLGSKLSIVRVTPNIDLAAKKKTIPKCDYYYDMSYAVDYSTFENVSPEIDMFKEGLTSIVSSGESASNKEKVDPEPLSLEKKSLHLLDLYSGCGGMSTGLCLGAALSGINLETTWAVDLNSYACDSLQRNHPRTQVRNEKAENFLALLKEWVKLLDEYNVRNEHRIDTSGDFEDSDNDDDGDTKLPKGVYEVAKLLNICYGDPHKTGNVGMNKFFQVRWKGYSSEHDTWEPIDGLCDAKERIREFAVNGYKRNILPLPGTVDVICGGPPCQGISGLNRFRNTEKPFADARNQQMEVFMDIVDYLKPRYVLMENVVDILKFSKGFLGRYAMGRLIEMNYQARLGLLVAGCYGLPQFRMRAFLFGALPTEVLPQFPLPTHNVVIKGGVPQEFQHHVVALDENADRSFLKPELFLGDAISDLPAVKNDEPREEMPYGEGPRTEFQQYIRSSRKEMLDHSFGDVDQEPKLLDHQPLKLNEDDYARVCKIPKRKGANFRDLEGVRVGPDKACYLDKDIKSPLLPSGKPLVPDYAISHLHGKSVKCFGRLWWDETVPTVVTRAEPHNQASQIFISALYLTIIHPVQDRVLTIRENARLQGFPDYYKFSGSLKQRYVQIGNAVAVPVGRALGFGLGRALQNTTSSGPLFTLPSNFLIAGQACQSHSPDEVEK</sequence>
<keyword evidence="6" id="KW-0238">DNA-binding</keyword>
<evidence type="ECO:0000256" key="3">
    <source>
        <dbReference type="ARBA" id="ARBA00022603"/>
    </source>
</evidence>
<dbReference type="InterPro" id="IPR023779">
    <property type="entry name" value="Chromodomain_CS"/>
</dbReference>
<dbReference type="Proteomes" id="UP000623129">
    <property type="component" value="Unassembled WGS sequence"/>
</dbReference>
<evidence type="ECO:0000256" key="5">
    <source>
        <dbReference type="ARBA" id="ARBA00022691"/>
    </source>
</evidence>
<feature type="region of interest" description="Disordered" evidence="10">
    <location>
        <begin position="1"/>
        <end position="20"/>
    </location>
</feature>
<keyword evidence="3 9" id="KW-0489">Methyltransferase</keyword>
<dbReference type="AlphaFoldDB" id="A0A833VKJ3"/>
<evidence type="ECO:0000313" key="13">
    <source>
        <dbReference type="EMBL" id="KAF3341126.1"/>
    </source>
</evidence>
<dbReference type="FunFam" id="3.40.50.150:FF:000143">
    <property type="entry name" value="DNA (cytosine-5)-methyltransferase 1"/>
    <property type="match status" value="1"/>
</dbReference>
<evidence type="ECO:0000256" key="4">
    <source>
        <dbReference type="ARBA" id="ARBA00022679"/>
    </source>
</evidence>
<dbReference type="InterPro" id="IPR050390">
    <property type="entry name" value="C5-Methyltransferase"/>
</dbReference>
<dbReference type="InterPro" id="IPR043151">
    <property type="entry name" value="BAH_sf"/>
</dbReference>
<dbReference type="PROSITE" id="PS00094">
    <property type="entry name" value="C5_MTASE_1"/>
    <property type="match status" value="1"/>
</dbReference>
<dbReference type="PRINTS" id="PR00105">
    <property type="entry name" value="C5METTRFRASE"/>
</dbReference>
<dbReference type="PROSITE" id="PS51038">
    <property type="entry name" value="BAH"/>
    <property type="match status" value="1"/>
</dbReference>
<dbReference type="PROSITE" id="PS51679">
    <property type="entry name" value="SAM_MT_C5"/>
    <property type="match status" value="1"/>
</dbReference>
<organism evidence="13 14">
    <name type="scientific">Carex littledalei</name>
    <dbReference type="NCBI Taxonomy" id="544730"/>
    <lineage>
        <taxon>Eukaryota</taxon>
        <taxon>Viridiplantae</taxon>
        <taxon>Streptophyta</taxon>
        <taxon>Embryophyta</taxon>
        <taxon>Tracheophyta</taxon>
        <taxon>Spermatophyta</taxon>
        <taxon>Magnoliopsida</taxon>
        <taxon>Liliopsida</taxon>
        <taxon>Poales</taxon>
        <taxon>Cyperaceae</taxon>
        <taxon>Cyperoideae</taxon>
        <taxon>Cariceae</taxon>
        <taxon>Carex</taxon>
        <taxon>Carex subgen. Euthyceras</taxon>
    </lineage>
</organism>
<dbReference type="InterPro" id="IPR001025">
    <property type="entry name" value="BAH_dom"/>
</dbReference>
<dbReference type="GO" id="GO:0003677">
    <property type="term" value="F:DNA binding"/>
    <property type="evidence" value="ECO:0007669"/>
    <property type="project" value="UniProtKB-KW"/>
</dbReference>
<name>A0A833VKJ3_9POAL</name>
<dbReference type="OrthoDB" id="5376140at2759"/>
<feature type="domain" description="Chromo" evidence="11">
    <location>
        <begin position="304"/>
        <end position="359"/>
    </location>
</feature>
<comment type="caution">
    <text evidence="13">The sequence shown here is derived from an EMBL/GenBank/DDBJ whole genome shotgun (WGS) entry which is preliminary data.</text>
</comment>
<comment type="catalytic activity">
    <reaction evidence="8">
        <text>a 2'-deoxycytidine in DNA + S-adenosyl-L-methionine = a 5-methyl-2'-deoxycytidine in DNA + S-adenosyl-L-homocysteine + H(+)</text>
        <dbReference type="Rhea" id="RHEA:13681"/>
        <dbReference type="Rhea" id="RHEA-COMP:11369"/>
        <dbReference type="Rhea" id="RHEA-COMP:11370"/>
        <dbReference type="ChEBI" id="CHEBI:15378"/>
        <dbReference type="ChEBI" id="CHEBI:57856"/>
        <dbReference type="ChEBI" id="CHEBI:59789"/>
        <dbReference type="ChEBI" id="CHEBI:85452"/>
        <dbReference type="ChEBI" id="CHEBI:85454"/>
        <dbReference type="EC" id="2.1.1.37"/>
    </reaction>
</comment>
<dbReference type="InterPro" id="IPR016197">
    <property type="entry name" value="Chromo-like_dom_sf"/>
</dbReference>
<accession>A0A833VKJ3</accession>
<evidence type="ECO:0000259" key="11">
    <source>
        <dbReference type="PROSITE" id="PS50013"/>
    </source>
</evidence>
<evidence type="ECO:0000256" key="1">
    <source>
        <dbReference type="ARBA" id="ARBA00004123"/>
    </source>
</evidence>
<dbReference type="GO" id="GO:0005634">
    <property type="term" value="C:nucleus"/>
    <property type="evidence" value="ECO:0007669"/>
    <property type="project" value="UniProtKB-SubCell"/>
</dbReference>
<dbReference type="SUPFAM" id="SSF53335">
    <property type="entry name" value="S-adenosyl-L-methionine-dependent methyltransferases"/>
    <property type="match status" value="1"/>
</dbReference>
<evidence type="ECO:0000256" key="6">
    <source>
        <dbReference type="ARBA" id="ARBA00023125"/>
    </source>
</evidence>
<dbReference type="InterPro" id="IPR018117">
    <property type="entry name" value="C5_DNA_meth_AS"/>
</dbReference>
<comment type="subcellular location">
    <subcellularLocation>
        <location evidence="1">Nucleus</location>
    </subcellularLocation>
</comment>